<reference evidence="2 3" key="1">
    <citation type="submission" date="2020-06" db="EMBL/GenBank/DDBJ databases">
        <title>Rheinheimera sp. nov., a marine bacterium isolated from coastal.</title>
        <authorList>
            <person name="Yu Q."/>
            <person name="Qi Y."/>
            <person name="Pu J."/>
        </authorList>
    </citation>
    <scope>NUCLEOTIDE SEQUENCE [LARGE SCALE GENOMIC DNA]</scope>
    <source>
        <strain evidence="2 3">YQF-2</strain>
    </source>
</reference>
<feature type="chain" id="PRO_5031331070" evidence="1">
    <location>
        <begin position="24"/>
        <end position="115"/>
    </location>
</feature>
<name>A0A7Y5EJ43_9GAMM</name>
<dbReference type="Proteomes" id="UP000523161">
    <property type="component" value="Unassembled WGS sequence"/>
</dbReference>
<comment type="caution">
    <text evidence="2">The sequence shown here is derived from an EMBL/GenBank/DDBJ whole genome shotgun (WGS) entry which is preliminary data.</text>
</comment>
<sequence length="115" mass="12686">MPKFYRPLSLLCIAGFTTAFTTAAQPAPTVSLSANSHVCNAEAEVARLAANEQLQEMARALVEFKATKYCFILPVAATVTMLEQQQGYIKFDYKSQVLYTFDKYVLPGALTAQTH</sequence>
<keyword evidence="3" id="KW-1185">Reference proteome</keyword>
<accession>A0A7Y5EJ43</accession>
<feature type="signal peptide" evidence="1">
    <location>
        <begin position="1"/>
        <end position="23"/>
    </location>
</feature>
<evidence type="ECO:0000256" key="1">
    <source>
        <dbReference type="SAM" id="SignalP"/>
    </source>
</evidence>
<gene>
    <name evidence="2" type="ORF">HRH59_12730</name>
</gene>
<organism evidence="2 3">
    <name type="scientific">Rheinheimera lutimaris</name>
    <dbReference type="NCBI Taxonomy" id="2740584"/>
    <lineage>
        <taxon>Bacteria</taxon>
        <taxon>Pseudomonadati</taxon>
        <taxon>Pseudomonadota</taxon>
        <taxon>Gammaproteobacteria</taxon>
        <taxon>Chromatiales</taxon>
        <taxon>Chromatiaceae</taxon>
        <taxon>Rheinheimera</taxon>
    </lineage>
</organism>
<dbReference type="AlphaFoldDB" id="A0A7Y5EJ43"/>
<proteinExistence type="predicted"/>
<dbReference type="RefSeq" id="WP_173501650.1">
    <property type="nucleotide sequence ID" value="NZ_JABSOD010000012.1"/>
</dbReference>
<evidence type="ECO:0000313" key="3">
    <source>
        <dbReference type="Proteomes" id="UP000523161"/>
    </source>
</evidence>
<protein>
    <submittedName>
        <fullName evidence="2">Uncharacterized protein</fullName>
    </submittedName>
</protein>
<dbReference type="EMBL" id="JABSOD010000012">
    <property type="protein sequence ID" value="NRQ43412.1"/>
    <property type="molecule type" value="Genomic_DNA"/>
</dbReference>
<keyword evidence="1" id="KW-0732">Signal</keyword>
<evidence type="ECO:0000313" key="2">
    <source>
        <dbReference type="EMBL" id="NRQ43412.1"/>
    </source>
</evidence>